<reference evidence="5" key="1">
    <citation type="journal article" date="2023" name="Commun. Biol.">
        <title>Genome analysis of Parmales, the sister group of diatoms, reveals the evolutionary specialization of diatoms from phago-mixotrophs to photoautotrophs.</title>
        <authorList>
            <person name="Ban H."/>
            <person name="Sato S."/>
            <person name="Yoshikawa S."/>
            <person name="Yamada K."/>
            <person name="Nakamura Y."/>
            <person name="Ichinomiya M."/>
            <person name="Sato N."/>
            <person name="Blanc-Mathieu R."/>
            <person name="Endo H."/>
            <person name="Kuwata A."/>
            <person name="Ogata H."/>
        </authorList>
    </citation>
    <scope>NUCLEOTIDE SEQUENCE [LARGE SCALE GENOMIC DNA]</scope>
    <source>
        <strain evidence="5">NIES 3699</strain>
    </source>
</reference>
<keyword evidence="2" id="KW-1133">Transmembrane helix</keyword>
<keyword evidence="5" id="KW-1185">Reference proteome</keyword>
<dbReference type="AlphaFoldDB" id="A0A9W6Z9F6"/>
<evidence type="ECO:0000256" key="2">
    <source>
        <dbReference type="SAM" id="Phobius"/>
    </source>
</evidence>
<evidence type="ECO:0000313" key="5">
    <source>
        <dbReference type="Proteomes" id="UP001165160"/>
    </source>
</evidence>
<feature type="compositionally biased region" description="Basic residues" evidence="1">
    <location>
        <begin position="271"/>
        <end position="283"/>
    </location>
</feature>
<evidence type="ECO:0000313" key="4">
    <source>
        <dbReference type="EMBL" id="GMH47018.1"/>
    </source>
</evidence>
<protein>
    <submittedName>
        <fullName evidence="4">Uncharacterized protein</fullName>
    </submittedName>
</protein>
<keyword evidence="2" id="KW-0472">Membrane</keyword>
<gene>
    <name evidence="4" type="ORF">TrVE_jg9356</name>
</gene>
<name>A0A9W6Z9F6_9STRA</name>
<feature type="region of interest" description="Disordered" evidence="1">
    <location>
        <begin position="62"/>
        <end position="100"/>
    </location>
</feature>
<keyword evidence="2" id="KW-0812">Transmembrane</keyword>
<feature type="chain" id="PRO_5040958299" evidence="3">
    <location>
        <begin position="19"/>
        <end position="294"/>
    </location>
</feature>
<feature type="region of interest" description="Disordered" evidence="1">
    <location>
        <begin position="267"/>
        <end position="294"/>
    </location>
</feature>
<comment type="caution">
    <text evidence="4">The sequence shown here is derived from an EMBL/GenBank/DDBJ whole genome shotgun (WGS) entry which is preliminary data.</text>
</comment>
<proteinExistence type="predicted"/>
<feature type="transmembrane region" description="Helical" evidence="2">
    <location>
        <begin position="109"/>
        <end position="127"/>
    </location>
</feature>
<feature type="compositionally biased region" description="Pro residues" evidence="1">
    <location>
        <begin position="63"/>
        <end position="87"/>
    </location>
</feature>
<evidence type="ECO:0000256" key="1">
    <source>
        <dbReference type="SAM" id="MobiDB-lite"/>
    </source>
</evidence>
<keyword evidence="3" id="KW-0732">Signal</keyword>
<organism evidence="4 5">
    <name type="scientific">Triparma verrucosa</name>
    <dbReference type="NCBI Taxonomy" id="1606542"/>
    <lineage>
        <taxon>Eukaryota</taxon>
        <taxon>Sar</taxon>
        <taxon>Stramenopiles</taxon>
        <taxon>Ochrophyta</taxon>
        <taxon>Bolidophyceae</taxon>
        <taxon>Parmales</taxon>
        <taxon>Triparmaceae</taxon>
        <taxon>Triparma</taxon>
    </lineage>
</organism>
<sequence>MSWLLLVLLAIATHGVISDYEEFEVTFGPFDSRELGVDYSYSYSYSYDSSYSYSYSYSYDEPGPAPSPPPTLSPTLSPSPSPTPTPSPTTINNQTSSEDDDDFAEVTETIGLVFIGIFCFFCLLGAMRKIISMRKNAKVNAEKWSNEGSVAGGMGPDLGGFRPNMNFGAHKDLKVAALEKIKETEKRREESSMSITQCFSLLCLACFHRIRSLRPVKVTPLYEDPPVHGGGGEGFGFSGNGFLQPEPRTWSVAVADFMRGLAADVEERGRGGRRKNSRGRAFRSIKAARADPGW</sequence>
<feature type="signal peptide" evidence="3">
    <location>
        <begin position="1"/>
        <end position="18"/>
    </location>
</feature>
<dbReference type="EMBL" id="BRXX01000567">
    <property type="protein sequence ID" value="GMH47018.1"/>
    <property type="molecule type" value="Genomic_DNA"/>
</dbReference>
<evidence type="ECO:0000256" key="3">
    <source>
        <dbReference type="SAM" id="SignalP"/>
    </source>
</evidence>
<accession>A0A9W6Z9F6</accession>
<dbReference type="Proteomes" id="UP001165160">
    <property type="component" value="Unassembled WGS sequence"/>
</dbReference>